<reference evidence="2" key="1">
    <citation type="submission" date="2014-12" db="EMBL/GenBank/DDBJ databases">
        <title>Genome Sequence of Valsa Canker Pathogens Uncovers a Specific Adaption of Colonization on Woody Bark.</title>
        <authorList>
            <person name="Yin Z."/>
            <person name="Liu H."/>
            <person name="Gao X."/>
            <person name="Li Z."/>
            <person name="Song N."/>
            <person name="Ke X."/>
            <person name="Dai Q."/>
            <person name="Wu Y."/>
            <person name="Sun Y."/>
            <person name="Xu J.-R."/>
            <person name="Kang Z.K."/>
            <person name="Wang L."/>
            <person name="Huang L."/>
        </authorList>
    </citation>
    <scope>NUCLEOTIDE SEQUENCE [LARGE SCALE GENOMIC DNA]</scope>
    <source>
        <strain evidence="2">03-8</strain>
    </source>
</reference>
<evidence type="ECO:0000313" key="2">
    <source>
        <dbReference type="EMBL" id="KUI64844.1"/>
    </source>
</evidence>
<gene>
    <name evidence="2" type="ORF">VM1G_01268</name>
</gene>
<dbReference type="Proteomes" id="UP000078559">
    <property type="component" value="Chromosome 1"/>
</dbReference>
<keyword evidence="3" id="KW-1185">Reference proteome</keyword>
<feature type="region of interest" description="Disordered" evidence="1">
    <location>
        <begin position="62"/>
        <end position="85"/>
    </location>
</feature>
<evidence type="ECO:0000313" key="3">
    <source>
        <dbReference type="Proteomes" id="UP000078559"/>
    </source>
</evidence>
<protein>
    <submittedName>
        <fullName evidence="2">Uncharacterized protein</fullName>
    </submittedName>
</protein>
<name>A0A194VL10_CYTMA</name>
<evidence type="ECO:0000256" key="1">
    <source>
        <dbReference type="SAM" id="MobiDB-lite"/>
    </source>
</evidence>
<organism evidence="2 3">
    <name type="scientific">Cytospora mali</name>
    <name type="common">Apple Valsa canker fungus</name>
    <name type="synonym">Valsa mali</name>
    <dbReference type="NCBI Taxonomy" id="578113"/>
    <lineage>
        <taxon>Eukaryota</taxon>
        <taxon>Fungi</taxon>
        <taxon>Dikarya</taxon>
        <taxon>Ascomycota</taxon>
        <taxon>Pezizomycotina</taxon>
        <taxon>Sordariomycetes</taxon>
        <taxon>Sordariomycetidae</taxon>
        <taxon>Diaporthales</taxon>
        <taxon>Cytosporaceae</taxon>
        <taxon>Cytospora</taxon>
    </lineage>
</organism>
<sequence>MASRGRRHNRLFDVDIDLNEFSFSSLRRDTTGDFVPSPDIDLTNIAATLGAGPGPQCYHTSAASPGWTHARSASLRKTRPHRDEHVKRMKMSYDAFSGQESKTPPSAVVFSANPTHQQPLATKSEAARAIDGQSISSGHGFLSQLCDIVGAIIKEMLIGKASHA</sequence>
<proteinExistence type="predicted"/>
<accession>A0A194VL10</accession>
<dbReference type="EMBL" id="CM003098">
    <property type="protein sequence ID" value="KUI64844.1"/>
    <property type="molecule type" value="Genomic_DNA"/>
</dbReference>
<dbReference type="AlphaFoldDB" id="A0A194VL10"/>
<dbReference type="OrthoDB" id="5240365at2759"/>